<dbReference type="InterPro" id="IPR029061">
    <property type="entry name" value="THDP-binding"/>
</dbReference>
<evidence type="ECO:0000259" key="1">
    <source>
        <dbReference type="Pfam" id="PF02776"/>
    </source>
</evidence>
<dbReference type="GO" id="GO:0030976">
    <property type="term" value="F:thiamine pyrophosphate binding"/>
    <property type="evidence" value="ECO:0007669"/>
    <property type="project" value="InterPro"/>
</dbReference>
<proteinExistence type="predicted"/>
<dbReference type="Pfam" id="PF02776">
    <property type="entry name" value="TPP_enzyme_N"/>
    <property type="match status" value="1"/>
</dbReference>
<protein>
    <submittedName>
        <fullName evidence="2">Protein containing Thiamine pyrophosphate enzyme</fullName>
    </submittedName>
</protein>
<reference evidence="2" key="1">
    <citation type="journal article" date="2013" name="Environ. Microbiol.">
        <title>Microbiota from the distal guts of lean and obese adolescents exhibit partial functional redundancy besides clear differences in community structure.</title>
        <authorList>
            <person name="Ferrer M."/>
            <person name="Ruiz A."/>
            <person name="Lanza F."/>
            <person name="Haange S.B."/>
            <person name="Oberbach A."/>
            <person name="Till H."/>
            <person name="Bargiela R."/>
            <person name="Campoy C."/>
            <person name="Segura M.T."/>
            <person name="Richter M."/>
            <person name="von Bergen M."/>
            <person name="Seifert J."/>
            <person name="Suarez A."/>
        </authorList>
    </citation>
    <scope>NUCLEOTIDE SEQUENCE</scope>
</reference>
<dbReference type="EMBL" id="AJWY01006236">
    <property type="protein sequence ID" value="EKC67414.1"/>
    <property type="molecule type" value="Genomic_DNA"/>
</dbReference>
<accession>K1TIJ3</accession>
<dbReference type="InterPro" id="IPR012001">
    <property type="entry name" value="Thiamin_PyroP_enz_TPP-bd_dom"/>
</dbReference>
<evidence type="ECO:0000313" key="2">
    <source>
        <dbReference type="EMBL" id="EKC67414.1"/>
    </source>
</evidence>
<sequence length="38" mass="4178">MILNGSQIFVEVLAEQGVDTIFGYPGGAVLNLYDELYK</sequence>
<dbReference type="Gene3D" id="3.40.50.970">
    <property type="match status" value="1"/>
</dbReference>
<feature type="domain" description="Thiamine pyrophosphate enzyme N-terminal TPP-binding" evidence="1">
    <location>
        <begin position="4"/>
        <end position="38"/>
    </location>
</feature>
<comment type="caution">
    <text evidence="2">The sequence shown here is derived from an EMBL/GenBank/DDBJ whole genome shotgun (WGS) entry which is preliminary data.</text>
</comment>
<feature type="non-terminal residue" evidence="2">
    <location>
        <position position="38"/>
    </location>
</feature>
<gene>
    <name evidence="2" type="ORF">LEA_09317</name>
</gene>
<organism evidence="2">
    <name type="scientific">human gut metagenome</name>
    <dbReference type="NCBI Taxonomy" id="408170"/>
    <lineage>
        <taxon>unclassified sequences</taxon>
        <taxon>metagenomes</taxon>
        <taxon>organismal metagenomes</taxon>
    </lineage>
</organism>
<dbReference type="AlphaFoldDB" id="K1TIJ3"/>
<name>K1TIJ3_9ZZZZ</name>
<dbReference type="SUPFAM" id="SSF52518">
    <property type="entry name" value="Thiamin diphosphate-binding fold (THDP-binding)"/>
    <property type="match status" value="1"/>
</dbReference>
<dbReference type="CDD" id="cd07035">
    <property type="entry name" value="TPP_PYR_POX_like"/>
    <property type="match status" value="1"/>
</dbReference>